<organism evidence="2 3">
    <name type="scientific">Citrus unshiu</name>
    <name type="common">Satsuma mandarin</name>
    <name type="synonym">Citrus nobilis var. unshiu</name>
    <dbReference type="NCBI Taxonomy" id="55188"/>
    <lineage>
        <taxon>Eukaryota</taxon>
        <taxon>Viridiplantae</taxon>
        <taxon>Streptophyta</taxon>
        <taxon>Embryophyta</taxon>
        <taxon>Tracheophyta</taxon>
        <taxon>Spermatophyta</taxon>
        <taxon>Magnoliopsida</taxon>
        <taxon>eudicotyledons</taxon>
        <taxon>Gunneridae</taxon>
        <taxon>Pentapetalae</taxon>
        <taxon>rosids</taxon>
        <taxon>malvids</taxon>
        <taxon>Sapindales</taxon>
        <taxon>Rutaceae</taxon>
        <taxon>Aurantioideae</taxon>
        <taxon>Citrus</taxon>
    </lineage>
</organism>
<keyword evidence="3" id="KW-1185">Reference proteome</keyword>
<accession>A0A2H5PVK6</accession>
<name>A0A2H5PVK6_CITUN</name>
<evidence type="ECO:0000313" key="2">
    <source>
        <dbReference type="EMBL" id="GAY56393.1"/>
    </source>
</evidence>
<gene>
    <name evidence="2" type="ORF">CUMW_171570</name>
</gene>
<dbReference type="EMBL" id="BDQV01000137">
    <property type="protein sequence ID" value="GAY56393.1"/>
    <property type="molecule type" value="Genomic_DNA"/>
</dbReference>
<evidence type="ECO:0000313" key="3">
    <source>
        <dbReference type="Proteomes" id="UP000236630"/>
    </source>
</evidence>
<sequence length="109" mass="12783">MVKQKSKLHPFQENEKPQRPKRMKMDRNIGINQMSWEAFVGECSIGRVMLQAAGNEILDGISRFDKKRSLKYRWPMTWIQSKENSSFDIKVSNPINEARGFLGIRRGRK</sequence>
<feature type="compositionally biased region" description="Basic and acidic residues" evidence="1">
    <location>
        <begin position="10"/>
        <end position="25"/>
    </location>
</feature>
<feature type="region of interest" description="Disordered" evidence="1">
    <location>
        <begin position="1"/>
        <end position="25"/>
    </location>
</feature>
<protein>
    <submittedName>
        <fullName evidence="2">Uncharacterized protein</fullName>
    </submittedName>
</protein>
<reference evidence="2 3" key="1">
    <citation type="journal article" date="2017" name="Front. Genet.">
        <title>Draft sequencing of the heterozygous diploid genome of Satsuma (Citrus unshiu Marc.) using a hybrid assembly approach.</title>
        <authorList>
            <person name="Shimizu T."/>
            <person name="Tanizawa Y."/>
            <person name="Mochizuki T."/>
            <person name="Nagasaki H."/>
            <person name="Yoshioka T."/>
            <person name="Toyoda A."/>
            <person name="Fujiyama A."/>
            <person name="Kaminuma E."/>
            <person name="Nakamura Y."/>
        </authorList>
    </citation>
    <scope>NUCLEOTIDE SEQUENCE [LARGE SCALE GENOMIC DNA]</scope>
    <source>
        <strain evidence="3">cv. Miyagawa wase</strain>
    </source>
</reference>
<comment type="caution">
    <text evidence="2">The sequence shown here is derived from an EMBL/GenBank/DDBJ whole genome shotgun (WGS) entry which is preliminary data.</text>
</comment>
<proteinExistence type="predicted"/>
<dbReference type="Proteomes" id="UP000236630">
    <property type="component" value="Unassembled WGS sequence"/>
</dbReference>
<evidence type="ECO:0000256" key="1">
    <source>
        <dbReference type="SAM" id="MobiDB-lite"/>
    </source>
</evidence>
<dbReference type="AlphaFoldDB" id="A0A2H5PVK6"/>